<comment type="caution">
    <text evidence="2">The sequence shown here is derived from an EMBL/GenBank/DDBJ whole genome shotgun (WGS) entry which is preliminary data.</text>
</comment>
<sequence>MCEKAPDRAASGVQWSHELFSRGVGQVMKDVVFLAVCVATFAAVWLALRGVEKL</sequence>
<protein>
    <submittedName>
        <fullName evidence="2">Uncharacterized protein</fullName>
    </submittedName>
</protein>
<keyword evidence="1" id="KW-0812">Transmembrane</keyword>
<evidence type="ECO:0000313" key="2">
    <source>
        <dbReference type="EMBL" id="GAA1524362.1"/>
    </source>
</evidence>
<reference evidence="2 3" key="1">
    <citation type="journal article" date="2019" name="Int. J. Syst. Evol. Microbiol.">
        <title>The Global Catalogue of Microorganisms (GCM) 10K type strain sequencing project: providing services to taxonomists for standard genome sequencing and annotation.</title>
        <authorList>
            <consortium name="The Broad Institute Genomics Platform"/>
            <consortium name="The Broad Institute Genome Sequencing Center for Infectious Disease"/>
            <person name="Wu L."/>
            <person name="Ma J."/>
        </authorList>
    </citation>
    <scope>NUCLEOTIDE SEQUENCE [LARGE SCALE GENOMIC DNA]</scope>
    <source>
        <strain evidence="2 3">JCM 14303</strain>
    </source>
</reference>
<keyword evidence="3" id="KW-1185">Reference proteome</keyword>
<evidence type="ECO:0000256" key="1">
    <source>
        <dbReference type="SAM" id="Phobius"/>
    </source>
</evidence>
<gene>
    <name evidence="2" type="ORF">GCM10009741_27230</name>
</gene>
<dbReference type="EMBL" id="BAAANC010000002">
    <property type="protein sequence ID" value="GAA1524362.1"/>
    <property type="molecule type" value="Genomic_DNA"/>
</dbReference>
<keyword evidence="1" id="KW-1133">Transmembrane helix</keyword>
<keyword evidence="1" id="KW-0472">Membrane</keyword>
<evidence type="ECO:0000313" key="3">
    <source>
        <dbReference type="Proteomes" id="UP001500363"/>
    </source>
</evidence>
<organism evidence="2 3">
    <name type="scientific">Kribbella lupini</name>
    <dbReference type="NCBI Taxonomy" id="291602"/>
    <lineage>
        <taxon>Bacteria</taxon>
        <taxon>Bacillati</taxon>
        <taxon>Actinomycetota</taxon>
        <taxon>Actinomycetes</taxon>
        <taxon>Propionibacteriales</taxon>
        <taxon>Kribbellaceae</taxon>
        <taxon>Kribbella</taxon>
    </lineage>
</organism>
<name>A0ABN2ARL9_9ACTN</name>
<accession>A0ABN2ARL9</accession>
<feature type="transmembrane region" description="Helical" evidence="1">
    <location>
        <begin position="31"/>
        <end position="48"/>
    </location>
</feature>
<proteinExistence type="predicted"/>
<dbReference type="Proteomes" id="UP001500363">
    <property type="component" value="Unassembled WGS sequence"/>
</dbReference>